<dbReference type="PANTHER" id="PTHR36174">
    <property type="entry name" value="LIPID II:GLYCINE GLYCYLTRANSFERASE"/>
    <property type="match status" value="1"/>
</dbReference>
<evidence type="ECO:0000256" key="11">
    <source>
        <dbReference type="ARBA" id="ARBA00048654"/>
    </source>
</evidence>
<keyword evidence="6" id="KW-0012">Acyltransferase</keyword>
<evidence type="ECO:0000256" key="6">
    <source>
        <dbReference type="ARBA" id="ARBA00023315"/>
    </source>
</evidence>
<dbReference type="GO" id="GO:0016755">
    <property type="term" value="F:aminoacyltransferase activity"/>
    <property type="evidence" value="ECO:0007669"/>
    <property type="project" value="InterPro"/>
</dbReference>
<dbReference type="GO" id="GO:0071555">
    <property type="term" value="P:cell wall organization"/>
    <property type="evidence" value="ECO:0007669"/>
    <property type="project" value="UniProtKB-KW"/>
</dbReference>
<keyword evidence="4" id="KW-0133">Cell shape</keyword>
<evidence type="ECO:0000256" key="5">
    <source>
        <dbReference type="ARBA" id="ARBA00022984"/>
    </source>
</evidence>
<evidence type="ECO:0000259" key="12">
    <source>
        <dbReference type="PROSITE" id="PS51186"/>
    </source>
</evidence>
<dbReference type="PROSITE" id="PS51191">
    <property type="entry name" value="FEMABX"/>
    <property type="match status" value="1"/>
</dbReference>
<dbReference type="InterPro" id="IPR016181">
    <property type="entry name" value="Acyl_CoA_acyltransferase"/>
</dbReference>
<dbReference type="InterPro" id="IPR038740">
    <property type="entry name" value="BioF2-like_GNAT_dom"/>
</dbReference>
<accession>A0A921G2S5</accession>
<comment type="similarity">
    <text evidence="2">Belongs to the FemABX family.</text>
</comment>
<protein>
    <recommendedName>
        <fullName evidence="9">Lipid II:glycine glycyltransferase</fullName>
        <ecNumber evidence="8">2.3.2.16</ecNumber>
    </recommendedName>
    <alternativeName>
        <fullName evidence="10">Factor essential for expression of methicillin resistance X</fullName>
    </alternativeName>
</protein>
<comment type="caution">
    <text evidence="13">The sequence shown here is derived from an EMBL/GenBank/DDBJ whole genome shotgun (WGS) entry which is preliminary data.</text>
</comment>
<dbReference type="Pfam" id="PF13480">
    <property type="entry name" value="Acetyltransf_6"/>
    <property type="match status" value="1"/>
</dbReference>
<dbReference type="GO" id="GO:0016747">
    <property type="term" value="F:acyltransferase activity, transferring groups other than amino-acyl groups"/>
    <property type="evidence" value="ECO:0007669"/>
    <property type="project" value="InterPro"/>
</dbReference>
<evidence type="ECO:0000256" key="8">
    <source>
        <dbReference type="ARBA" id="ARBA00039074"/>
    </source>
</evidence>
<sequence>MFKVINWEEKTQWNNIIDSFPKRDIYFSHEYFASSLLLDEGEPNLFFFESEEGRVAYPTLKRTIEYMGENALYDIITPYGYGGILVDNLLDEKNVLLQFRKSINEYCIDNNIISEFIRFHPILCNQRNLEDMDILHIRDTIEMKLQQGMDLLDEIPGKNRNMIRKARKNGIEIREIDKDENMNDFLSIYYSTMKRNDATSYYYFKNEYFKESFKLIDSNLHLFGAYIEGEMISASLIFTYGDFMHYHLSGTLKDYLSLGANNLLLFEVAEWGRERGIKSFHLGGGHSGNEDSLYKFKKSFSKLEPLKFYIGKKIHNPKLYKKLVGEKNITEDNGFFPLYRS</sequence>
<dbReference type="EC" id="2.3.2.16" evidence="8"/>
<evidence type="ECO:0000256" key="9">
    <source>
        <dbReference type="ARBA" id="ARBA00040679"/>
    </source>
</evidence>
<dbReference type="PANTHER" id="PTHR36174:SF1">
    <property type="entry name" value="LIPID II:GLYCINE GLYCYLTRANSFERASE"/>
    <property type="match status" value="1"/>
</dbReference>
<feature type="domain" description="N-acetyltransferase" evidence="12">
    <location>
        <begin position="171"/>
        <end position="325"/>
    </location>
</feature>
<dbReference type="GO" id="GO:0008360">
    <property type="term" value="P:regulation of cell shape"/>
    <property type="evidence" value="ECO:0007669"/>
    <property type="project" value="UniProtKB-KW"/>
</dbReference>
<dbReference type="AlphaFoldDB" id="A0A921G2S5"/>
<keyword evidence="7" id="KW-0961">Cell wall biogenesis/degradation</keyword>
<dbReference type="InterPro" id="IPR000182">
    <property type="entry name" value="GNAT_dom"/>
</dbReference>
<dbReference type="InterPro" id="IPR003447">
    <property type="entry name" value="FEMABX"/>
</dbReference>
<evidence type="ECO:0000256" key="3">
    <source>
        <dbReference type="ARBA" id="ARBA00022679"/>
    </source>
</evidence>
<gene>
    <name evidence="13" type="ORF">K8V56_19810</name>
</gene>
<evidence type="ECO:0000313" key="13">
    <source>
        <dbReference type="EMBL" id="HJF34014.1"/>
    </source>
</evidence>
<keyword evidence="5" id="KW-0573">Peptidoglycan synthesis</keyword>
<dbReference type="Proteomes" id="UP000698173">
    <property type="component" value="Unassembled WGS sequence"/>
</dbReference>
<reference evidence="13" key="2">
    <citation type="submission" date="2021-09" db="EMBL/GenBank/DDBJ databases">
        <authorList>
            <person name="Gilroy R."/>
        </authorList>
    </citation>
    <scope>NUCLEOTIDE SEQUENCE</scope>
    <source>
        <strain evidence="13">CHK171-7178</strain>
    </source>
</reference>
<dbReference type="EMBL" id="DYWT01000297">
    <property type="protein sequence ID" value="HJF34014.1"/>
    <property type="molecule type" value="Genomic_DNA"/>
</dbReference>
<dbReference type="Gene3D" id="3.40.630.30">
    <property type="match status" value="1"/>
</dbReference>
<dbReference type="GO" id="GO:0009252">
    <property type="term" value="P:peptidoglycan biosynthetic process"/>
    <property type="evidence" value="ECO:0007669"/>
    <property type="project" value="UniProtKB-KW"/>
</dbReference>
<comment type="subcellular location">
    <subcellularLocation>
        <location evidence="1">Cytoplasm</location>
    </subcellularLocation>
</comment>
<evidence type="ECO:0000313" key="14">
    <source>
        <dbReference type="Proteomes" id="UP000698173"/>
    </source>
</evidence>
<organism evidence="13 14">
    <name type="scientific">Sporosarcina psychrophila</name>
    <name type="common">Bacillus psychrophilus</name>
    <dbReference type="NCBI Taxonomy" id="1476"/>
    <lineage>
        <taxon>Bacteria</taxon>
        <taxon>Bacillati</taxon>
        <taxon>Bacillota</taxon>
        <taxon>Bacilli</taxon>
        <taxon>Bacillales</taxon>
        <taxon>Caryophanaceae</taxon>
        <taxon>Sporosarcina</taxon>
    </lineage>
</organism>
<reference evidence="13" key="1">
    <citation type="journal article" date="2021" name="PeerJ">
        <title>Extensive microbial diversity within the chicken gut microbiome revealed by metagenomics and culture.</title>
        <authorList>
            <person name="Gilroy R."/>
            <person name="Ravi A."/>
            <person name="Getino M."/>
            <person name="Pursley I."/>
            <person name="Horton D.L."/>
            <person name="Alikhan N.F."/>
            <person name="Baker D."/>
            <person name="Gharbi K."/>
            <person name="Hall N."/>
            <person name="Watson M."/>
            <person name="Adriaenssens E.M."/>
            <person name="Foster-Nyarko E."/>
            <person name="Jarju S."/>
            <person name="Secka A."/>
            <person name="Antonio M."/>
            <person name="Oren A."/>
            <person name="Chaudhuri R.R."/>
            <person name="La Ragione R."/>
            <person name="Hildebrand F."/>
            <person name="Pallen M.J."/>
        </authorList>
    </citation>
    <scope>NUCLEOTIDE SEQUENCE</scope>
    <source>
        <strain evidence="13">CHK171-7178</strain>
    </source>
</reference>
<evidence type="ECO:0000256" key="1">
    <source>
        <dbReference type="ARBA" id="ARBA00004496"/>
    </source>
</evidence>
<keyword evidence="3" id="KW-0808">Transferase</keyword>
<dbReference type="PROSITE" id="PS51186">
    <property type="entry name" value="GNAT"/>
    <property type="match status" value="1"/>
</dbReference>
<evidence type="ECO:0000256" key="4">
    <source>
        <dbReference type="ARBA" id="ARBA00022960"/>
    </source>
</evidence>
<evidence type="ECO:0000256" key="2">
    <source>
        <dbReference type="ARBA" id="ARBA00009943"/>
    </source>
</evidence>
<dbReference type="GO" id="GO:0005737">
    <property type="term" value="C:cytoplasm"/>
    <property type="evidence" value="ECO:0007669"/>
    <property type="project" value="UniProtKB-SubCell"/>
</dbReference>
<dbReference type="InterPro" id="IPR050644">
    <property type="entry name" value="PG_Glycine_Bridge_Synth"/>
</dbReference>
<dbReference type="SUPFAM" id="SSF55729">
    <property type="entry name" value="Acyl-CoA N-acyltransferases (Nat)"/>
    <property type="match status" value="1"/>
</dbReference>
<name>A0A921G2S5_SPOPS</name>
<evidence type="ECO:0000256" key="10">
    <source>
        <dbReference type="ARBA" id="ARBA00042933"/>
    </source>
</evidence>
<evidence type="ECO:0000256" key="7">
    <source>
        <dbReference type="ARBA" id="ARBA00023316"/>
    </source>
</evidence>
<proteinExistence type="inferred from homology"/>
<comment type="catalytic activity">
    <reaction evidence="11">
        <text>beta-D-GlcNAc-(1-&gt;4)-Mur2Ac(oyl-L-Ala-D-isoglutaminyl-L-Lys-D-Ala-D-Ala)-di-trans,octa-cis-undecaprenyl diphosphate + glycyl-tRNA(Gly) = beta-D-GlcNAc-(1-&gt;4)-Mur2Ac(oyl-L-Ala-D-isoglutaminyl-L-Lys-(N(6)-Gly)-D-Ala-D-Ala)-di-trans,octa-cis-undecaprenyl diphosphate + tRNA(Gly) + H(+)</text>
        <dbReference type="Rhea" id="RHEA:30435"/>
        <dbReference type="Rhea" id="RHEA-COMP:9664"/>
        <dbReference type="Rhea" id="RHEA-COMP:9683"/>
        <dbReference type="ChEBI" id="CHEBI:15378"/>
        <dbReference type="ChEBI" id="CHEBI:62233"/>
        <dbReference type="ChEBI" id="CHEBI:62234"/>
        <dbReference type="ChEBI" id="CHEBI:78442"/>
        <dbReference type="ChEBI" id="CHEBI:78522"/>
        <dbReference type="EC" id="2.3.2.16"/>
    </reaction>
</comment>